<dbReference type="InterPro" id="IPR001245">
    <property type="entry name" value="Ser-Thr/Tyr_kinase_cat_dom"/>
</dbReference>
<dbReference type="PRINTS" id="PR00109">
    <property type="entry name" value="TYRKINASE"/>
</dbReference>
<evidence type="ECO:0000256" key="7">
    <source>
        <dbReference type="SAM" id="MobiDB-lite"/>
    </source>
</evidence>
<keyword evidence="5 6" id="KW-0067">ATP-binding</keyword>
<evidence type="ECO:0000313" key="10">
    <source>
        <dbReference type="Proteomes" id="UP001385951"/>
    </source>
</evidence>
<dbReference type="GO" id="GO:0005524">
    <property type="term" value="F:ATP binding"/>
    <property type="evidence" value="ECO:0007669"/>
    <property type="project" value="UniProtKB-UniRule"/>
</dbReference>
<evidence type="ECO:0000256" key="6">
    <source>
        <dbReference type="PROSITE-ProRule" id="PRU10141"/>
    </source>
</evidence>
<dbReference type="InterPro" id="IPR000719">
    <property type="entry name" value="Prot_kinase_dom"/>
</dbReference>
<dbReference type="Gene3D" id="1.10.510.10">
    <property type="entry name" value="Transferase(Phosphotransferase) domain 1"/>
    <property type="match status" value="1"/>
</dbReference>
<dbReference type="EMBL" id="JASBNA010000081">
    <property type="protein sequence ID" value="KAK7677870.1"/>
    <property type="molecule type" value="Genomic_DNA"/>
</dbReference>
<reference evidence="9 10" key="1">
    <citation type="submission" date="2022-09" db="EMBL/GenBank/DDBJ databases">
        <authorList>
            <person name="Palmer J.M."/>
        </authorList>
    </citation>
    <scope>NUCLEOTIDE SEQUENCE [LARGE SCALE GENOMIC DNA]</scope>
    <source>
        <strain evidence="9 10">DSM 7382</strain>
    </source>
</reference>
<keyword evidence="1" id="KW-0723">Serine/threonine-protein kinase</keyword>
<feature type="compositionally biased region" description="Pro residues" evidence="7">
    <location>
        <begin position="61"/>
        <end position="83"/>
    </location>
</feature>
<dbReference type="PROSITE" id="PS50011">
    <property type="entry name" value="PROTEIN_KINASE_DOM"/>
    <property type="match status" value="1"/>
</dbReference>
<dbReference type="PROSITE" id="PS00107">
    <property type="entry name" value="PROTEIN_KINASE_ATP"/>
    <property type="match status" value="1"/>
</dbReference>
<dbReference type="Pfam" id="PF07714">
    <property type="entry name" value="PK_Tyr_Ser-Thr"/>
    <property type="match status" value="1"/>
</dbReference>
<dbReference type="Gene3D" id="1.20.930.20">
    <property type="entry name" value="Adaptor protein Cbl, N-terminal domain"/>
    <property type="match status" value="1"/>
</dbReference>
<dbReference type="PANTHER" id="PTHR44329:SF288">
    <property type="entry name" value="MITOGEN-ACTIVATED PROTEIN KINASE KINASE KINASE 20"/>
    <property type="match status" value="1"/>
</dbReference>
<evidence type="ECO:0000256" key="5">
    <source>
        <dbReference type="ARBA" id="ARBA00022840"/>
    </source>
</evidence>
<sequence>MPITKRPSPNSSPTPPSASPKLEGKTLRPSMASHSSSTPIAPPLSSSNSSSTVKISSPLNPSSPPSRSPALPSIPAPTPPSRPDSPSLLDNSGISNRKRGGSVSTIRPDHPHPIASTHSLPVSSPASSDSVSPADSTASLPLPIRGARPRGRHHSTPSRSISPRRHSPAQTSALRHHVKGSETPPNGVPSTWWGSREPQARPWPWDETPLARQRRLSLTSRGSGREASPARSVELSKHAAPSTGSGWTDFWGGEKKEKKTIPEEQLEGWVRTRGKILHALSATLDTTLDVTHDVLELSVDLLEFVPVVGLEPAARTLLTIWDAVQMVDMNRLACLRLTERCADILISVQEEILETGERKVGKELESAVERLVAAFSRVHILLKKQAHRPFLKRYLKRDEIQRELAGCDQALEDALNMFSVSIQIRILKQVLKAEEQRQLDVAAIMERLNRTSAAPVGSPSHSNAPAPRSIANALQLANTPHDDSDPHTYPLHLINTLRLLQNERDSARDTVELRQLMRSALQTNNDMEMIKVLQVGRDEMPEAIKTLQRALEVVVEKERVEDEAIAFINPVPTGGSGGSLSRSSTISSSGSSSSISKRSRSSKDTLDREFMESGIESLRRLSTSGGATTLSLPSWTITRYEVDREEKIGIGFFSDVYRGRWRDRVVAIKVLAESTPRQLFIHEVSIWKTLKHPNVVELLGASSTTGDPPWFFVSPYYRNGSLIKYLKAQPSLDNVDVLRMIHQVARGMAYLHGKGVLHGDLKGANILVDDSGHCVITDFGQSELRSEVYRLSGTPLPHGTLRWQAPELMWGQSQLTQQVDVYAFAMVCVEILTKGGLPWPLVDDDTVRHFVLRENMRPEIPLQRAWSTELNDILRACWNRVPAQRPLFAKVDGQIQALRSKYVADVRDSPMSPTVDLDYDPLRNRKSPPMHPVDLPLLPPDMFFNEPSPSFTDGVYETASEGHSDGLSLIHEEGTPTIGGASHTVSPTKSRQSSLRIHTPSTESDYDFHHGNLGESGYESPLPADDAIASARNERRYRMLLQHEYHPSLTLPLWTPSNVSLGAVGYHSKPDGAFITLFNSFKPPETSNHRADVIPSLYGYGRVNQGSQKLDKRNVAQKGMDIIQAWITAKSKGDGQFAQAVSRRYSSPLRTGHKAAHLFTESALYRYIEDLATPKAWFKANIDHILDLYGAEHNIQKEDLYLVIGTLDAPDYALFVSHNHPDGQVNFNVFSSPKTGSPWGEFSTSNELASSMLGGPIYTEEAPGYQSANKVSEVRSGGKSDTILLARLRFPPDRSEPTSL</sequence>
<accession>A0AAW0FFL4</accession>
<feature type="domain" description="Protein kinase" evidence="8">
    <location>
        <begin position="642"/>
        <end position="903"/>
    </location>
</feature>
<dbReference type="InterPro" id="IPR017441">
    <property type="entry name" value="Protein_kinase_ATP_BS"/>
</dbReference>
<feature type="compositionally biased region" description="Low complexity" evidence="7">
    <location>
        <begin position="45"/>
        <end position="60"/>
    </location>
</feature>
<feature type="compositionally biased region" description="Low complexity" evidence="7">
    <location>
        <begin position="116"/>
        <end position="139"/>
    </location>
</feature>
<keyword evidence="2" id="KW-0808">Transferase</keyword>
<feature type="compositionally biased region" description="Low complexity" evidence="7">
    <location>
        <begin position="579"/>
        <end position="596"/>
    </location>
</feature>
<dbReference type="InterPro" id="IPR059179">
    <property type="entry name" value="MLKL-like_MCAfunc"/>
</dbReference>
<dbReference type="Pfam" id="PF22215">
    <property type="entry name" value="MLKL_N"/>
    <property type="match status" value="1"/>
</dbReference>
<dbReference type="GO" id="GO:0004674">
    <property type="term" value="F:protein serine/threonine kinase activity"/>
    <property type="evidence" value="ECO:0007669"/>
    <property type="project" value="UniProtKB-KW"/>
</dbReference>
<organism evidence="9 10">
    <name type="scientific">Cerrena zonata</name>
    <dbReference type="NCBI Taxonomy" id="2478898"/>
    <lineage>
        <taxon>Eukaryota</taxon>
        <taxon>Fungi</taxon>
        <taxon>Dikarya</taxon>
        <taxon>Basidiomycota</taxon>
        <taxon>Agaricomycotina</taxon>
        <taxon>Agaricomycetes</taxon>
        <taxon>Polyporales</taxon>
        <taxon>Cerrenaceae</taxon>
        <taxon>Cerrena</taxon>
    </lineage>
</organism>
<comment type="caution">
    <text evidence="9">The sequence shown here is derived from an EMBL/GenBank/DDBJ whole genome shotgun (WGS) entry which is preliminary data.</text>
</comment>
<dbReference type="SUPFAM" id="SSF56112">
    <property type="entry name" value="Protein kinase-like (PK-like)"/>
    <property type="match status" value="1"/>
</dbReference>
<protein>
    <recommendedName>
        <fullName evidence="8">Protein kinase domain-containing protein</fullName>
    </recommendedName>
</protein>
<dbReference type="InterPro" id="IPR008271">
    <property type="entry name" value="Ser/Thr_kinase_AS"/>
</dbReference>
<evidence type="ECO:0000313" key="9">
    <source>
        <dbReference type="EMBL" id="KAK7677870.1"/>
    </source>
</evidence>
<feature type="compositionally biased region" description="Polar residues" evidence="7">
    <location>
        <begin position="983"/>
        <end position="1003"/>
    </location>
</feature>
<dbReference type="InterPro" id="IPR011009">
    <property type="entry name" value="Kinase-like_dom_sf"/>
</dbReference>
<dbReference type="InterPro" id="IPR051681">
    <property type="entry name" value="Ser/Thr_Kinases-Pseudokinases"/>
</dbReference>
<dbReference type="SMART" id="SM00220">
    <property type="entry name" value="S_TKc"/>
    <property type="match status" value="1"/>
</dbReference>
<feature type="region of interest" description="Disordered" evidence="7">
    <location>
        <begin position="571"/>
        <end position="606"/>
    </location>
</feature>
<evidence type="ECO:0000256" key="1">
    <source>
        <dbReference type="ARBA" id="ARBA00022527"/>
    </source>
</evidence>
<feature type="region of interest" description="Disordered" evidence="7">
    <location>
        <begin position="979"/>
        <end position="1023"/>
    </location>
</feature>
<evidence type="ECO:0000256" key="4">
    <source>
        <dbReference type="ARBA" id="ARBA00022777"/>
    </source>
</evidence>
<dbReference type="Proteomes" id="UP001385951">
    <property type="component" value="Unassembled WGS sequence"/>
</dbReference>
<evidence type="ECO:0000256" key="3">
    <source>
        <dbReference type="ARBA" id="ARBA00022741"/>
    </source>
</evidence>
<dbReference type="PANTHER" id="PTHR44329">
    <property type="entry name" value="SERINE/THREONINE-PROTEIN KINASE TNNI3K-RELATED"/>
    <property type="match status" value="1"/>
</dbReference>
<keyword evidence="10" id="KW-1185">Reference proteome</keyword>
<dbReference type="PROSITE" id="PS00108">
    <property type="entry name" value="PROTEIN_KINASE_ST"/>
    <property type="match status" value="1"/>
</dbReference>
<dbReference type="InterPro" id="IPR036537">
    <property type="entry name" value="Adaptor_Cbl_N_dom_sf"/>
</dbReference>
<dbReference type="InterPro" id="IPR054000">
    <property type="entry name" value="MLKL_N"/>
</dbReference>
<feature type="region of interest" description="Disordered" evidence="7">
    <location>
        <begin position="1"/>
        <end position="259"/>
    </location>
</feature>
<feature type="compositionally biased region" description="Basic residues" evidence="7">
    <location>
        <begin position="147"/>
        <end position="167"/>
    </location>
</feature>
<gene>
    <name evidence="9" type="ORF">QCA50_019182</name>
</gene>
<proteinExistence type="predicted"/>
<evidence type="ECO:0000259" key="8">
    <source>
        <dbReference type="PROSITE" id="PS50011"/>
    </source>
</evidence>
<dbReference type="CDD" id="cd21037">
    <property type="entry name" value="MLKL_NTD"/>
    <property type="match status" value="1"/>
</dbReference>
<keyword evidence="4" id="KW-0418">Kinase</keyword>
<feature type="binding site" evidence="6">
    <location>
        <position position="669"/>
    </location>
    <ligand>
        <name>ATP</name>
        <dbReference type="ChEBI" id="CHEBI:30616"/>
    </ligand>
</feature>
<name>A0AAW0FFL4_9APHY</name>
<dbReference type="GO" id="GO:0007166">
    <property type="term" value="P:cell surface receptor signaling pathway"/>
    <property type="evidence" value="ECO:0007669"/>
    <property type="project" value="InterPro"/>
</dbReference>
<evidence type="ECO:0000256" key="2">
    <source>
        <dbReference type="ARBA" id="ARBA00022679"/>
    </source>
</evidence>
<keyword evidence="3 6" id="KW-0547">Nucleotide-binding</keyword>